<proteinExistence type="inferred from homology"/>
<dbReference type="Gene3D" id="3.30.300.70">
    <property type="entry name" value="RimP-like superfamily, N-terminal"/>
    <property type="match status" value="1"/>
</dbReference>
<organism evidence="6 7">
    <name type="scientific">Succiniclasticum ruminis DSM 9236</name>
    <dbReference type="NCBI Taxonomy" id="1123323"/>
    <lineage>
        <taxon>Bacteria</taxon>
        <taxon>Bacillati</taxon>
        <taxon>Bacillota</taxon>
        <taxon>Negativicutes</taxon>
        <taxon>Acidaminococcales</taxon>
        <taxon>Acidaminococcaceae</taxon>
        <taxon>Succiniclasticum</taxon>
    </lineage>
</organism>
<name>A0A1I1Y7W6_9FIRM</name>
<evidence type="ECO:0000256" key="2">
    <source>
        <dbReference type="ARBA" id="ARBA00022517"/>
    </source>
</evidence>
<reference evidence="6 7" key="1">
    <citation type="submission" date="2016-10" db="EMBL/GenBank/DDBJ databases">
        <authorList>
            <person name="de Groot N.N."/>
        </authorList>
    </citation>
    <scope>NUCLEOTIDE SEQUENCE [LARGE SCALE GENOMIC DNA]</scope>
    <source>
        <strain evidence="6 7">DSM 9236</strain>
    </source>
</reference>
<accession>A0A1I1Y7W6</accession>
<dbReference type="AlphaFoldDB" id="A0A1I1Y7W6"/>
<protein>
    <recommendedName>
        <fullName evidence="3">Ribosome maturation factor RimP</fullName>
    </recommendedName>
</protein>
<comment type="subcellular location">
    <subcellularLocation>
        <location evidence="3">Cytoplasm</location>
    </subcellularLocation>
</comment>
<dbReference type="STRING" id="1123323.SAMN05216245_10280"/>
<evidence type="ECO:0000313" key="6">
    <source>
        <dbReference type="EMBL" id="SFE15735.1"/>
    </source>
</evidence>
<dbReference type="GO" id="GO:0006412">
    <property type="term" value="P:translation"/>
    <property type="evidence" value="ECO:0007669"/>
    <property type="project" value="TreeGrafter"/>
</dbReference>
<dbReference type="InterPro" id="IPR028989">
    <property type="entry name" value="RimP_N"/>
</dbReference>
<feature type="domain" description="Ribosome maturation factor RimP C-terminal" evidence="5">
    <location>
        <begin position="87"/>
        <end position="158"/>
    </location>
</feature>
<dbReference type="SUPFAM" id="SSF74942">
    <property type="entry name" value="YhbC-like, C-terminal domain"/>
    <property type="match status" value="1"/>
</dbReference>
<evidence type="ECO:0000259" key="4">
    <source>
        <dbReference type="Pfam" id="PF02576"/>
    </source>
</evidence>
<keyword evidence="7" id="KW-1185">Reference proteome</keyword>
<dbReference type="HAMAP" id="MF_01077">
    <property type="entry name" value="RimP"/>
    <property type="match status" value="1"/>
</dbReference>
<dbReference type="OrthoDB" id="9805006at2"/>
<evidence type="ECO:0000256" key="1">
    <source>
        <dbReference type="ARBA" id="ARBA00022490"/>
    </source>
</evidence>
<dbReference type="RefSeq" id="WP_093912665.1">
    <property type="nucleotide sequence ID" value="NZ_FONL01000002.1"/>
</dbReference>
<dbReference type="PANTHER" id="PTHR33867">
    <property type="entry name" value="RIBOSOME MATURATION FACTOR RIMP"/>
    <property type="match status" value="1"/>
</dbReference>
<dbReference type="InterPro" id="IPR028998">
    <property type="entry name" value="RimP_C"/>
</dbReference>
<evidence type="ECO:0000313" key="7">
    <source>
        <dbReference type="Proteomes" id="UP000198896"/>
    </source>
</evidence>
<gene>
    <name evidence="3" type="primary">rimP</name>
    <name evidence="6" type="ORF">SAMN05216245_10280</name>
</gene>
<dbReference type="InterPro" id="IPR036847">
    <property type="entry name" value="RimP_C_sf"/>
</dbReference>
<dbReference type="EMBL" id="FONL01000002">
    <property type="protein sequence ID" value="SFE15735.1"/>
    <property type="molecule type" value="Genomic_DNA"/>
</dbReference>
<dbReference type="InterPro" id="IPR035956">
    <property type="entry name" value="RimP_N_sf"/>
</dbReference>
<keyword evidence="1 3" id="KW-0963">Cytoplasm</keyword>
<dbReference type="Pfam" id="PF02576">
    <property type="entry name" value="RimP_N"/>
    <property type="match status" value="1"/>
</dbReference>
<dbReference type="Gene3D" id="2.30.30.180">
    <property type="entry name" value="Ribosome maturation factor RimP, C-terminal domain"/>
    <property type="match status" value="1"/>
</dbReference>
<feature type="domain" description="Ribosome maturation factor RimP N-terminal" evidence="4">
    <location>
        <begin position="13"/>
        <end position="84"/>
    </location>
</feature>
<dbReference type="SUPFAM" id="SSF75420">
    <property type="entry name" value="YhbC-like, N-terminal domain"/>
    <property type="match status" value="1"/>
</dbReference>
<keyword evidence="2 3" id="KW-0690">Ribosome biogenesis</keyword>
<comment type="similarity">
    <text evidence="3">Belongs to the RimP family.</text>
</comment>
<dbReference type="InterPro" id="IPR003728">
    <property type="entry name" value="Ribosome_maturation_RimP"/>
</dbReference>
<evidence type="ECO:0000259" key="5">
    <source>
        <dbReference type="Pfam" id="PF17384"/>
    </source>
</evidence>
<comment type="function">
    <text evidence="3">Required for maturation of 30S ribosomal subunits.</text>
</comment>
<dbReference type="CDD" id="cd01734">
    <property type="entry name" value="YlxS_C"/>
    <property type="match status" value="1"/>
</dbReference>
<evidence type="ECO:0000256" key="3">
    <source>
        <dbReference type="HAMAP-Rule" id="MF_01077"/>
    </source>
</evidence>
<dbReference type="FunFam" id="3.30.300.70:FF:000001">
    <property type="entry name" value="Ribosome maturation factor RimP"/>
    <property type="match status" value="1"/>
</dbReference>
<dbReference type="GO" id="GO:0000028">
    <property type="term" value="P:ribosomal small subunit assembly"/>
    <property type="evidence" value="ECO:0007669"/>
    <property type="project" value="TreeGrafter"/>
</dbReference>
<dbReference type="Proteomes" id="UP000198896">
    <property type="component" value="Unassembled WGS sequence"/>
</dbReference>
<dbReference type="Pfam" id="PF17384">
    <property type="entry name" value="DUF150_C"/>
    <property type="match status" value="1"/>
</dbReference>
<dbReference type="GO" id="GO:0005829">
    <property type="term" value="C:cytosol"/>
    <property type="evidence" value="ECO:0007669"/>
    <property type="project" value="TreeGrafter"/>
</dbReference>
<sequence length="158" mass="18543">MKREEVEKFITELVTPILQDTDITLVDVEYVREKDWYLRIFIDKPEGIEIDDCQFVSEKLAEILDEKDPIKEKYYLEVSSPGIDRPLKKDNDFETNYGKKIDIQFFAPFEGNKELTGVLLSHTENVIEVKRIVKGKEDKNPITIDRKLIAVIRPHIDF</sequence>
<dbReference type="PANTHER" id="PTHR33867:SF1">
    <property type="entry name" value="RIBOSOME MATURATION FACTOR RIMP"/>
    <property type="match status" value="1"/>
</dbReference>